<sequence length="233" mass="25520">MYKNLVALDPSDPRQRLHALSHYEHLAQQRLVPIFFIEMATLAAFWPTAWVRQGEQVEAVAMIGFADQPPLAQRLAAHPPEATPLLLQAYPLCLGPASSEGSATVLLDLSDAKGGTALFEGDELSAPAQKRTDILWLVGAERDRARAWNAELEAADAFELWRLRLSFDDVDVNNSDLHVISPRFLASDAYVSLAARHGPDFVSAIEHHVLSRQRVQERADDLPGLAGRSGGGV</sequence>
<accession>A0A8J7UI46</accession>
<gene>
    <name evidence="1" type="ORF">J5Y06_07620</name>
</gene>
<keyword evidence="2" id="KW-1185">Reference proteome</keyword>
<organism evidence="1 2">
    <name type="scientific">Tianweitania sediminis</name>
    <dbReference type="NCBI Taxonomy" id="1502156"/>
    <lineage>
        <taxon>Bacteria</taxon>
        <taxon>Pseudomonadati</taxon>
        <taxon>Pseudomonadota</taxon>
        <taxon>Alphaproteobacteria</taxon>
        <taxon>Hyphomicrobiales</taxon>
        <taxon>Phyllobacteriaceae</taxon>
        <taxon>Tianweitania</taxon>
    </lineage>
</organism>
<reference evidence="1" key="1">
    <citation type="submission" date="2021-03" db="EMBL/GenBank/DDBJ databases">
        <title>Genome sequencing and assembly of Tianweitania sediminis.</title>
        <authorList>
            <person name="Chhetri G."/>
        </authorList>
    </citation>
    <scope>NUCLEOTIDE SEQUENCE</scope>
    <source>
        <strain evidence="1">Z8</strain>
    </source>
</reference>
<dbReference type="Proteomes" id="UP000666240">
    <property type="component" value="Unassembled WGS sequence"/>
</dbReference>
<dbReference type="Pfam" id="PF07277">
    <property type="entry name" value="SapC"/>
    <property type="match status" value="1"/>
</dbReference>
<dbReference type="RefSeq" id="WP_209334550.1">
    <property type="nucleotide sequence ID" value="NZ_JAGIYY010000002.1"/>
</dbReference>
<proteinExistence type="predicted"/>
<dbReference type="InterPro" id="IPR010836">
    <property type="entry name" value="SapC"/>
</dbReference>
<protein>
    <submittedName>
        <fullName evidence="1">SapC family protein</fullName>
    </submittedName>
</protein>
<comment type="caution">
    <text evidence="1">The sequence shown here is derived from an EMBL/GenBank/DDBJ whole genome shotgun (WGS) entry which is preliminary data.</text>
</comment>
<name>A0A8J7UI46_9HYPH</name>
<evidence type="ECO:0000313" key="1">
    <source>
        <dbReference type="EMBL" id="MBP0438513.1"/>
    </source>
</evidence>
<dbReference type="EMBL" id="JAGIYY010000002">
    <property type="protein sequence ID" value="MBP0438513.1"/>
    <property type="molecule type" value="Genomic_DNA"/>
</dbReference>
<evidence type="ECO:0000313" key="2">
    <source>
        <dbReference type="Proteomes" id="UP000666240"/>
    </source>
</evidence>
<dbReference type="AlphaFoldDB" id="A0A8J7UI46"/>